<dbReference type="CDD" id="cd04301">
    <property type="entry name" value="NAT_SF"/>
    <property type="match status" value="1"/>
</dbReference>
<dbReference type="OrthoDB" id="357176at2"/>
<gene>
    <name evidence="4" type="ORF">Gferi_19440</name>
</gene>
<dbReference type="EMBL" id="CP017269">
    <property type="protein sequence ID" value="AOT71512.1"/>
    <property type="molecule type" value="Genomic_DNA"/>
</dbReference>
<evidence type="ECO:0000256" key="1">
    <source>
        <dbReference type="ARBA" id="ARBA00022679"/>
    </source>
</evidence>
<keyword evidence="5" id="KW-1185">Reference proteome</keyword>
<keyword evidence="2" id="KW-0012">Acyltransferase</keyword>
<dbReference type="InterPro" id="IPR050680">
    <property type="entry name" value="YpeA/RimI_acetyltransf"/>
</dbReference>
<keyword evidence="1" id="KW-0808">Transferase</keyword>
<name>A0A1D8GKV5_9FIRM</name>
<organism evidence="4 5">
    <name type="scientific">Geosporobacter ferrireducens</name>
    <dbReference type="NCBI Taxonomy" id="1424294"/>
    <lineage>
        <taxon>Bacteria</taxon>
        <taxon>Bacillati</taxon>
        <taxon>Bacillota</taxon>
        <taxon>Clostridia</taxon>
        <taxon>Peptostreptococcales</taxon>
        <taxon>Thermotaleaceae</taxon>
        <taxon>Geosporobacter</taxon>
    </lineage>
</organism>
<evidence type="ECO:0000313" key="4">
    <source>
        <dbReference type="EMBL" id="AOT71512.1"/>
    </source>
</evidence>
<dbReference type="SUPFAM" id="SSF55729">
    <property type="entry name" value="Acyl-CoA N-acyltransferases (Nat)"/>
    <property type="match status" value="1"/>
</dbReference>
<dbReference type="Gene3D" id="3.40.630.30">
    <property type="match status" value="1"/>
</dbReference>
<evidence type="ECO:0000259" key="3">
    <source>
        <dbReference type="PROSITE" id="PS51186"/>
    </source>
</evidence>
<dbReference type="PANTHER" id="PTHR43420">
    <property type="entry name" value="ACETYLTRANSFERASE"/>
    <property type="match status" value="1"/>
</dbReference>
<dbReference type="RefSeq" id="WP_069979442.1">
    <property type="nucleotide sequence ID" value="NZ_CP017269.1"/>
</dbReference>
<dbReference type="InterPro" id="IPR056935">
    <property type="entry name" value="Rv0428c-like_C"/>
</dbReference>
<accession>A0A1D8GKV5</accession>
<proteinExistence type="predicted"/>
<feature type="domain" description="N-acetyltransferase" evidence="3">
    <location>
        <begin position="116"/>
        <end position="249"/>
    </location>
</feature>
<dbReference type="InterPro" id="IPR000182">
    <property type="entry name" value="GNAT_dom"/>
</dbReference>
<dbReference type="KEGG" id="gfe:Gferi_19440"/>
<protein>
    <recommendedName>
        <fullName evidence="3">N-acetyltransferase domain-containing protein</fullName>
    </recommendedName>
</protein>
<evidence type="ECO:0000256" key="2">
    <source>
        <dbReference type="ARBA" id="ARBA00023315"/>
    </source>
</evidence>
<dbReference type="Pfam" id="PF24553">
    <property type="entry name" value="Rv0428c_C"/>
    <property type="match status" value="1"/>
</dbReference>
<dbReference type="InterPro" id="IPR016181">
    <property type="entry name" value="Acyl_CoA_acyltransferase"/>
</dbReference>
<sequence length="249" mass="28631">MIQKIEELSMNALPALSTVFLNGWILRFANGYSKRANSVNPIYPCSTDTEKNIEICESLFRKNHLATVFKLTECTEAYKIDEILQGKGYVYEAKTNVMLKNISKFQIKEQSKKNAVIYKGFKDDWFEAFVHMNQISYPNAVTLHKMLQCIVPDTYYGYILEDGKIAAVALGVAERGYVGVYDVGVHKEKRRRGLGMKIMEDLIYTALQDGCTHSYLQVVDSNEEAKALYEKLGYEKQYSYWYRVKNLGK</sequence>
<dbReference type="PROSITE" id="PS51186">
    <property type="entry name" value="GNAT"/>
    <property type="match status" value="1"/>
</dbReference>
<dbReference type="STRING" id="1424294.Gferi_19440"/>
<dbReference type="AlphaFoldDB" id="A0A1D8GKV5"/>
<dbReference type="GO" id="GO:0016747">
    <property type="term" value="F:acyltransferase activity, transferring groups other than amino-acyl groups"/>
    <property type="evidence" value="ECO:0007669"/>
    <property type="project" value="InterPro"/>
</dbReference>
<dbReference type="Proteomes" id="UP000095743">
    <property type="component" value="Chromosome"/>
</dbReference>
<dbReference type="PANTHER" id="PTHR43420:SF12">
    <property type="entry name" value="N-ACETYLTRANSFERASE DOMAIN-CONTAINING PROTEIN"/>
    <property type="match status" value="1"/>
</dbReference>
<evidence type="ECO:0000313" key="5">
    <source>
        <dbReference type="Proteomes" id="UP000095743"/>
    </source>
</evidence>
<reference evidence="4 5" key="1">
    <citation type="submission" date="2016-09" db="EMBL/GenBank/DDBJ databases">
        <title>Genomic analysis reveals versatility of anaerobic energy metabolism of Geosporobacter ferrireducens IRF9 of phylum Firmicutes.</title>
        <authorList>
            <person name="Kim S.-J."/>
        </authorList>
    </citation>
    <scope>NUCLEOTIDE SEQUENCE [LARGE SCALE GENOMIC DNA]</scope>
    <source>
        <strain evidence="4 5">IRF9</strain>
    </source>
</reference>